<keyword evidence="9" id="KW-1185">Reference proteome</keyword>
<protein>
    <recommendedName>
        <fullName evidence="7">Xylanolytic transcriptional activator regulatory domain-containing protein</fullName>
    </recommendedName>
</protein>
<dbReference type="GO" id="GO:0000978">
    <property type="term" value="F:RNA polymerase II cis-regulatory region sequence-specific DNA binding"/>
    <property type="evidence" value="ECO:0007669"/>
    <property type="project" value="InterPro"/>
</dbReference>
<evidence type="ECO:0000259" key="7">
    <source>
        <dbReference type="Pfam" id="PF04082"/>
    </source>
</evidence>
<keyword evidence="2" id="KW-0479">Metal-binding</keyword>
<dbReference type="InterPro" id="IPR007219">
    <property type="entry name" value="XnlR_reg_dom"/>
</dbReference>
<dbReference type="OrthoDB" id="654211at2759"/>
<evidence type="ECO:0000256" key="2">
    <source>
        <dbReference type="ARBA" id="ARBA00022723"/>
    </source>
</evidence>
<dbReference type="Pfam" id="PF04082">
    <property type="entry name" value="Fungal_trans"/>
    <property type="match status" value="1"/>
</dbReference>
<dbReference type="EMBL" id="KZ805310">
    <property type="protein sequence ID" value="PVI06129.1"/>
    <property type="molecule type" value="Genomic_DNA"/>
</dbReference>
<reference evidence="8 9" key="1">
    <citation type="journal article" date="2018" name="Sci. Rep.">
        <title>Comparative genomics provides insights into the lifestyle and reveals functional heterogeneity of dark septate endophytic fungi.</title>
        <authorList>
            <person name="Knapp D.G."/>
            <person name="Nemeth J.B."/>
            <person name="Barry K."/>
            <person name="Hainaut M."/>
            <person name="Henrissat B."/>
            <person name="Johnson J."/>
            <person name="Kuo A."/>
            <person name="Lim J.H.P."/>
            <person name="Lipzen A."/>
            <person name="Nolan M."/>
            <person name="Ohm R.A."/>
            <person name="Tamas L."/>
            <person name="Grigoriev I.V."/>
            <person name="Spatafora J.W."/>
            <person name="Nagy L.G."/>
            <person name="Kovacs G.M."/>
        </authorList>
    </citation>
    <scope>NUCLEOTIDE SEQUENCE [LARGE SCALE GENOMIC DNA]</scope>
    <source>
        <strain evidence="8 9">DSE2036</strain>
    </source>
</reference>
<dbReference type="AlphaFoldDB" id="A0A2V1E7S4"/>
<keyword evidence="6" id="KW-0539">Nucleus</keyword>
<feature type="non-terminal residue" evidence="8">
    <location>
        <position position="518"/>
    </location>
</feature>
<dbReference type="GO" id="GO:0000785">
    <property type="term" value="C:chromatin"/>
    <property type="evidence" value="ECO:0007669"/>
    <property type="project" value="TreeGrafter"/>
</dbReference>
<accession>A0A2V1E7S4</accession>
<dbReference type="GO" id="GO:0006351">
    <property type="term" value="P:DNA-templated transcription"/>
    <property type="evidence" value="ECO:0007669"/>
    <property type="project" value="InterPro"/>
</dbReference>
<keyword evidence="5" id="KW-0862">Zinc</keyword>
<evidence type="ECO:0000256" key="5">
    <source>
        <dbReference type="ARBA" id="ARBA00022833"/>
    </source>
</evidence>
<name>A0A2V1E7S4_9PLEO</name>
<dbReference type="CDD" id="cd12148">
    <property type="entry name" value="fungal_TF_MHR"/>
    <property type="match status" value="1"/>
</dbReference>
<evidence type="ECO:0000256" key="6">
    <source>
        <dbReference type="ARBA" id="ARBA00023242"/>
    </source>
</evidence>
<dbReference type="PANTHER" id="PTHR40626">
    <property type="entry name" value="MIP31509P"/>
    <property type="match status" value="1"/>
</dbReference>
<dbReference type="InterPro" id="IPR051059">
    <property type="entry name" value="VerF-like"/>
</dbReference>
<dbReference type="PANTHER" id="PTHR40626:SF10">
    <property type="entry name" value="C2H2-TYPE DOMAIN-CONTAINING PROTEIN"/>
    <property type="match status" value="1"/>
</dbReference>
<keyword evidence="3" id="KW-0677">Repeat</keyword>
<evidence type="ECO:0000256" key="3">
    <source>
        <dbReference type="ARBA" id="ARBA00022737"/>
    </source>
</evidence>
<keyword evidence="4" id="KW-0863">Zinc-finger</keyword>
<proteinExistence type="predicted"/>
<dbReference type="GO" id="GO:0005634">
    <property type="term" value="C:nucleus"/>
    <property type="evidence" value="ECO:0007669"/>
    <property type="project" value="UniProtKB-SubCell"/>
</dbReference>
<evidence type="ECO:0000313" key="8">
    <source>
        <dbReference type="EMBL" id="PVI06129.1"/>
    </source>
</evidence>
<dbReference type="Proteomes" id="UP000244855">
    <property type="component" value="Unassembled WGS sequence"/>
</dbReference>
<sequence>PWALEKAVYETLFSQILDFSAVLPNGTSIPSQNVLIRCLEKYLRCGCEFLPMVHCAKFRANEKPVELVLAMAALGSRYLFESTQSHELYLIAKAITFERIRREDLHNAPNMFFEQDTTPSSGREKLERLQTLVLLTELASWADPRSSRDAPFIAGHLAVLVRRSGISESDKMPQDIEWFAWITIEERRRTLFAAYILSNLHSIAFGSPPLILNHEIGLCLPGHAAQWRSACAAEWKLVPRQPELHFQAKLSQIFDSDDRTEEAHISSFGNYLLIQGIIQEMYQQCVSLRTTPTNREAAIETFERALQRWQKGWETMQESSHDSELDPLYAKGPFALTSAALFRLAHIRLVTEHNLSGQLLISRDPQCILKRRDVEMLHRSSQVHRAVIHATHSLSVPVRLGIAFMKTTKTSIWSVEHSLCSLESAIFLKYWLDFVADKVHTLGTGALRKVESQLLVIIRDIIKGTPLASTLSLPENSAAQIERMGSIVLEIWSTIFQGVNVLDIENTIGAGLQVVAST</sequence>
<evidence type="ECO:0000313" key="9">
    <source>
        <dbReference type="Proteomes" id="UP000244855"/>
    </source>
</evidence>
<dbReference type="GO" id="GO:0000981">
    <property type="term" value="F:DNA-binding transcription factor activity, RNA polymerase II-specific"/>
    <property type="evidence" value="ECO:0007669"/>
    <property type="project" value="InterPro"/>
</dbReference>
<comment type="subcellular location">
    <subcellularLocation>
        <location evidence="1">Nucleus</location>
    </subcellularLocation>
</comment>
<organism evidence="8 9">
    <name type="scientific">Periconia macrospinosa</name>
    <dbReference type="NCBI Taxonomy" id="97972"/>
    <lineage>
        <taxon>Eukaryota</taxon>
        <taxon>Fungi</taxon>
        <taxon>Dikarya</taxon>
        <taxon>Ascomycota</taxon>
        <taxon>Pezizomycotina</taxon>
        <taxon>Dothideomycetes</taxon>
        <taxon>Pleosporomycetidae</taxon>
        <taxon>Pleosporales</taxon>
        <taxon>Massarineae</taxon>
        <taxon>Periconiaceae</taxon>
        <taxon>Periconia</taxon>
    </lineage>
</organism>
<dbReference type="GO" id="GO:0008270">
    <property type="term" value="F:zinc ion binding"/>
    <property type="evidence" value="ECO:0007669"/>
    <property type="project" value="UniProtKB-KW"/>
</dbReference>
<evidence type="ECO:0000256" key="1">
    <source>
        <dbReference type="ARBA" id="ARBA00004123"/>
    </source>
</evidence>
<evidence type="ECO:0000256" key="4">
    <source>
        <dbReference type="ARBA" id="ARBA00022771"/>
    </source>
</evidence>
<feature type="non-terminal residue" evidence="8">
    <location>
        <position position="1"/>
    </location>
</feature>
<gene>
    <name evidence="8" type="ORF">DM02DRAFT_506074</name>
</gene>
<dbReference type="STRING" id="97972.A0A2V1E7S4"/>
<feature type="domain" description="Xylanolytic transcriptional activator regulatory" evidence="7">
    <location>
        <begin position="46"/>
        <end position="310"/>
    </location>
</feature>